<keyword evidence="3" id="KW-0809">Transit peptide</keyword>
<dbReference type="PANTHER" id="PTHR39150:SF1">
    <property type="entry name" value="LARGE RIBOSOMAL SUBUNIT PROTEIN ML40"/>
    <property type="match status" value="1"/>
</dbReference>
<evidence type="ECO:0000256" key="2">
    <source>
        <dbReference type="ARBA" id="ARBA00009360"/>
    </source>
</evidence>
<dbReference type="PANTHER" id="PTHR39150">
    <property type="entry name" value="54S RIBOSOMAL PROTEIN L28, MITOCHONDRIAL"/>
    <property type="match status" value="1"/>
</dbReference>
<dbReference type="GO" id="GO:0005840">
    <property type="term" value="C:ribosome"/>
    <property type="evidence" value="ECO:0007669"/>
    <property type="project" value="UniProtKB-KW"/>
</dbReference>
<evidence type="ECO:0000313" key="8">
    <source>
        <dbReference type="EMBL" id="RUS32973.1"/>
    </source>
</evidence>
<evidence type="ECO:0000256" key="1">
    <source>
        <dbReference type="ARBA" id="ARBA00004173"/>
    </source>
</evidence>
<evidence type="ECO:0000256" key="3">
    <source>
        <dbReference type="ARBA" id="ARBA00022946"/>
    </source>
</evidence>
<dbReference type="GO" id="GO:1990904">
    <property type="term" value="C:ribonucleoprotein complex"/>
    <property type="evidence" value="ECO:0007669"/>
    <property type="project" value="UniProtKB-KW"/>
</dbReference>
<comment type="subcellular location">
    <subcellularLocation>
        <location evidence="1">Mitochondrion</location>
    </subcellularLocation>
</comment>
<name>A0A433QT59_9FUNG</name>
<dbReference type="AlphaFoldDB" id="A0A433QT59"/>
<evidence type="ECO:0000256" key="5">
    <source>
        <dbReference type="ARBA" id="ARBA00023128"/>
    </source>
</evidence>
<reference evidence="8 9" key="1">
    <citation type="journal article" date="2018" name="New Phytol.">
        <title>Phylogenomics of Endogonaceae and evolution of mycorrhizas within Mucoromycota.</title>
        <authorList>
            <person name="Chang Y."/>
            <person name="Desiro A."/>
            <person name="Na H."/>
            <person name="Sandor L."/>
            <person name="Lipzen A."/>
            <person name="Clum A."/>
            <person name="Barry K."/>
            <person name="Grigoriev I.V."/>
            <person name="Martin F.M."/>
            <person name="Stajich J.E."/>
            <person name="Smith M.E."/>
            <person name="Bonito G."/>
            <person name="Spatafora J.W."/>
        </authorList>
    </citation>
    <scope>NUCLEOTIDE SEQUENCE [LARGE SCALE GENOMIC DNA]</scope>
    <source>
        <strain evidence="8 9">AD002</strain>
    </source>
</reference>
<dbReference type="GO" id="GO:0005739">
    <property type="term" value="C:mitochondrion"/>
    <property type="evidence" value="ECO:0007669"/>
    <property type="project" value="UniProtKB-SubCell"/>
</dbReference>
<dbReference type="InterPro" id="IPR019192">
    <property type="entry name" value="Ribosomal_mL40"/>
</dbReference>
<keyword evidence="5" id="KW-0496">Mitochondrion</keyword>
<accession>A0A433QT59</accession>
<keyword evidence="9" id="KW-1185">Reference proteome</keyword>
<dbReference type="InterPro" id="IPR042831">
    <property type="entry name" value="Ribosomal_mL40_fung"/>
</dbReference>
<comment type="similarity">
    <text evidence="2">Belongs to the mitochondrion-specific ribosomal protein mL40 family.</text>
</comment>
<gene>
    <name evidence="8" type="ORF">BC938DRAFT_473642</name>
</gene>
<evidence type="ECO:0000256" key="7">
    <source>
        <dbReference type="ARBA" id="ARBA00035192"/>
    </source>
</evidence>
<dbReference type="GO" id="GO:0032543">
    <property type="term" value="P:mitochondrial translation"/>
    <property type="evidence" value="ECO:0007669"/>
    <property type="project" value="InterPro"/>
</dbReference>
<keyword evidence="4 8" id="KW-0689">Ribosomal protein</keyword>
<dbReference type="Pfam" id="PF09812">
    <property type="entry name" value="MRP-L28"/>
    <property type="match status" value="1"/>
</dbReference>
<protein>
    <recommendedName>
        <fullName evidence="7">Large ribosomal subunit protein mL40</fullName>
    </recommendedName>
</protein>
<dbReference type="EMBL" id="RBNJ01001616">
    <property type="protein sequence ID" value="RUS32973.1"/>
    <property type="molecule type" value="Genomic_DNA"/>
</dbReference>
<evidence type="ECO:0000313" key="9">
    <source>
        <dbReference type="Proteomes" id="UP000274822"/>
    </source>
</evidence>
<keyword evidence="6" id="KW-0687">Ribonucleoprotein</keyword>
<evidence type="ECO:0000256" key="4">
    <source>
        <dbReference type="ARBA" id="ARBA00022980"/>
    </source>
</evidence>
<dbReference type="GO" id="GO:0003735">
    <property type="term" value="F:structural constituent of ribosome"/>
    <property type="evidence" value="ECO:0007669"/>
    <property type="project" value="InterPro"/>
</dbReference>
<comment type="caution">
    <text evidence="8">The sequence shown here is derived from an EMBL/GenBank/DDBJ whole genome shotgun (WGS) entry which is preliminary data.</text>
</comment>
<organism evidence="8 9">
    <name type="scientific">Jimgerdemannia flammicorona</name>
    <dbReference type="NCBI Taxonomy" id="994334"/>
    <lineage>
        <taxon>Eukaryota</taxon>
        <taxon>Fungi</taxon>
        <taxon>Fungi incertae sedis</taxon>
        <taxon>Mucoromycota</taxon>
        <taxon>Mucoromycotina</taxon>
        <taxon>Endogonomycetes</taxon>
        <taxon>Endogonales</taxon>
        <taxon>Endogonaceae</taxon>
        <taxon>Jimgerdemannia</taxon>
    </lineage>
</organism>
<evidence type="ECO:0000256" key="6">
    <source>
        <dbReference type="ARBA" id="ARBA00023274"/>
    </source>
</evidence>
<sequence>MPRLQNSVIIRVSYIDSSLYTSNCGAGPSFTPRAWNTDDVRVDKILGNSDATEGKQNRTMASPFLRRAALSTLSTTRVFLLRAAAQPSSSSSSSPDVRTDLIKKVLFELPPREPLELSEEDQERHETIERAWKLVKMLEREARDADLERKFRKMREAMVELERTNPKLFRGAMLGNRHVTFPRQMKIPTETPATEGWNYSYKPPIAIEAAGVKAKKMRESS</sequence>
<proteinExistence type="inferred from homology"/>
<dbReference type="Proteomes" id="UP000274822">
    <property type="component" value="Unassembled WGS sequence"/>
</dbReference>
<dbReference type="Gene3D" id="6.10.250.3440">
    <property type="match status" value="1"/>
</dbReference>